<dbReference type="EMBL" id="SJPU01000001">
    <property type="protein sequence ID" value="TWU19060.1"/>
    <property type="molecule type" value="Genomic_DNA"/>
</dbReference>
<name>A0A5C6C3B9_9BACT</name>
<protein>
    <submittedName>
        <fullName evidence="2">GDSL-like Lipase/Acylhydrolase</fullName>
    </submittedName>
</protein>
<feature type="domain" description="SGNH hydrolase-type esterase" evidence="1">
    <location>
        <begin position="54"/>
        <end position="259"/>
    </location>
</feature>
<evidence type="ECO:0000259" key="1">
    <source>
        <dbReference type="Pfam" id="PF13472"/>
    </source>
</evidence>
<dbReference type="Proteomes" id="UP000319908">
    <property type="component" value="Unassembled WGS sequence"/>
</dbReference>
<dbReference type="PANTHER" id="PTHR30383:SF5">
    <property type="entry name" value="SGNH HYDROLASE-TYPE ESTERASE DOMAIN-CONTAINING PROTEIN"/>
    <property type="match status" value="1"/>
</dbReference>
<dbReference type="OrthoDB" id="2513075at2"/>
<dbReference type="SUPFAM" id="SSF52266">
    <property type="entry name" value="SGNH hydrolase"/>
    <property type="match status" value="1"/>
</dbReference>
<dbReference type="Pfam" id="PF13472">
    <property type="entry name" value="Lipase_GDSL_2"/>
    <property type="match status" value="1"/>
</dbReference>
<dbReference type="InterPro" id="IPR013830">
    <property type="entry name" value="SGNH_hydro"/>
</dbReference>
<keyword evidence="3" id="KW-1185">Reference proteome</keyword>
<dbReference type="AlphaFoldDB" id="A0A5C6C3B9"/>
<dbReference type="GO" id="GO:0004622">
    <property type="term" value="F:phosphatidylcholine lysophospholipase activity"/>
    <property type="evidence" value="ECO:0007669"/>
    <property type="project" value="TreeGrafter"/>
</dbReference>
<dbReference type="InterPro" id="IPR036514">
    <property type="entry name" value="SGNH_hydro_sf"/>
</dbReference>
<reference evidence="2 3" key="1">
    <citation type="journal article" date="2020" name="Antonie Van Leeuwenhoek">
        <title>Rhodopirellula heiligendammensis sp. nov., Rhodopirellula pilleata sp. nov., and Rhodopirellula solitaria sp. nov. isolated from natural or artificial marine surfaces in Northern Germany and California, USA, and emended description of the genus Rhodopirellula.</title>
        <authorList>
            <person name="Kallscheuer N."/>
            <person name="Wiegand S."/>
            <person name="Jogler M."/>
            <person name="Boedeker C."/>
            <person name="Peeters S.H."/>
            <person name="Rast P."/>
            <person name="Heuer A."/>
            <person name="Jetten M.S.M."/>
            <person name="Rohde M."/>
            <person name="Jogler C."/>
        </authorList>
    </citation>
    <scope>NUCLEOTIDE SEQUENCE [LARGE SCALE GENOMIC DNA]</scope>
    <source>
        <strain evidence="2 3">Poly21</strain>
    </source>
</reference>
<dbReference type="InterPro" id="IPR051532">
    <property type="entry name" value="Ester_Hydrolysis_Enzymes"/>
</dbReference>
<dbReference type="RefSeq" id="WP_146405969.1">
    <property type="nucleotide sequence ID" value="NZ_SJPU01000001.1"/>
</dbReference>
<dbReference type="CDD" id="cd01834">
    <property type="entry name" value="SGNH_hydrolase_like_2"/>
    <property type="match status" value="1"/>
</dbReference>
<gene>
    <name evidence="2" type="ORF">Poly21_12310</name>
</gene>
<sequence length="326" mass="36147">MPTSLDTMNGNRPLQFTWRFAILFAIAMITFSTERAIARAAEPAFPLQAKRIVFLGDSNTFAGGFVSVVEGQIIASGIEPRPEIINLGLSSETCSGLSEPAHPFPRPDVHERLARTLTRLQPDVVVACYGMNDGIYYPLAEDRFAAYRTGINKLIEAVHNTDAKLVLMTPPPFDPLPLAKQGKLIPDGAPEYSWMQVYENYDDVMKAYAEWIVQQSDRAEMVIDLYTPVTAYMQSKRVSDPNFVMSGDGVHVDAEGHRVIGQAITRAWGITPTQLDPKQLGIVRKRQQLIRDAWLSDIGHTRPGVSPGLPIEEAIEQAAELDNELK</sequence>
<comment type="caution">
    <text evidence="2">The sequence shown here is derived from an EMBL/GenBank/DDBJ whole genome shotgun (WGS) entry which is preliminary data.</text>
</comment>
<organism evidence="2 3">
    <name type="scientific">Allorhodopirellula heiligendammensis</name>
    <dbReference type="NCBI Taxonomy" id="2714739"/>
    <lineage>
        <taxon>Bacteria</taxon>
        <taxon>Pseudomonadati</taxon>
        <taxon>Planctomycetota</taxon>
        <taxon>Planctomycetia</taxon>
        <taxon>Pirellulales</taxon>
        <taxon>Pirellulaceae</taxon>
        <taxon>Allorhodopirellula</taxon>
    </lineage>
</organism>
<dbReference type="PANTHER" id="PTHR30383">
    <property type="entry name" value="THIOESTERASE 1/PROTEASE 1/LYSOPHOSPHOLIPASE L1"/>
    <property type="match status" value="1"/>
</dbReference>
<proteinExistence type="predicted"/>
<dbReference type="Gene3D" id="3.40.50.1110">
    <property type="entry name" value="SGNH hydrolase"/>
    <property type="match status" value="1"/>
</dbReference>
<evidence type="ECO:0000313" key="2">
    <source>
        <dbReference type="EMBL" id="TWU19060.1"/>
    </source>
</evidence>
<accession>A0A5C6C3B9</accession>
<evidence type="ECO:0000313" key="3">
    <source>
        <dbReference type="Proteomes" id="UP000319908"/>
    </source>
</evidence>